<feature type="domain" description="YutG/PgpA" evidence="3">
    <location>
        <begin position="20"/>
        <end position="157"/>
    </location>
</feature>
<dbReference type="InterPro" id="IPR007686">
    <property type="entry name" value="YutG/PgpA"/>
</dbReference>
<keyword evidence="2" id="KW-1133">Transmembrane helix</keyword>
<name>A0A9D7PSZ3_9PROT</name>
<feature type="transmembrane region" description="Helical" evidence="2">
    <location>
        <begin position="55"/>
        <end position="72"/>
    </location>
</feature>
<accession>A0A9D7PSZ3</accession>
<keyword evidence="1" id="KW-0378">Hydrolase</keyword>
<protein>
    <recommendedName>
        <fullName evidence="1">Phosphatidylglycerophosphatase A</fullName>
        <ecNumber evidence="1">3.1.3.27</ecNumber>
    </recommendedName>
    <alternativeName>
        <fullName evidence="1">Phosphatidylglycerolphosphate phosphatase A</fullName>
    </alternativeName>
</protein>
<dbReference type="PANTHER" id="PTHR36305">
    <property type="entry name" value="PHOSPHATIDYLGLYCEROPHOSPHATASE A"/>
    <property type="match status" value="1"/>
</dbReference>
<dbReference type="GO" id="GO:0005886">
    <property type="term" value="C:plasma membrane"/>
    <property type="evidence" value="ECO:0007669"/>
    <property type="project" value="UniProtKB-SubCell"/>
</dbReference>
<comment type="subcellular location">
    <subcellularLocation>
        <location evidence="1">Cell inner membrane</location>
        <topology evidence="1">Multi-pass membrane protein</topology>
    </subcellularLocation>
</comment>
<keyword evidence="1" id="KW-1208">Phospholipid metabolism</keyword>
<keyword evidence="1" id="KW-0460">Magnesium</keyword>
<dbReference type="PANTHER" id="PTHR36305:SF1">
    <property type="entry name" value="PHOSPHATIDYLGLYCEROPHOSPHATASE A"/>
    <property type="match status" value="1"/>
</dbReference>
<proteinExistence type="predicted"/>
<dbReference type="SUPFAM" id="SSF101307">
    <property type="entry name" value="YutG-like"/>
    <property type="match status" value="1"/>
</dbReference>
<feature type="transmembrane region" description="Helical" evidence="2">
    <location>
        <begin position="144"/>
        <end position="161"/>
    </location>
</feature>
<feature type="transmembrane region" description="Helical" evidence="2">
    <location>
        <begin position="20"/>
        <end position="43"/>
    </location>
</feature>
<dbReference type="EMBL" id="JADJUC010000027">
    <property type="protein sequence ID" value="MBK8525147.1"/>
    <property type="molecule type" value="Genomic_DNA"/>
</dbReference>
<dbReference type="EC" id="3.1.3.27" evidence="1"/>
<comment type="caution">
    <text evidence="4">The sequence shown here is derived from an EMBL/GenBank/DDBJ whole genome shotgun (WGS) entry which is preliminary data.</text>
</comment>
<feature type="transmembrane region" description="Helical" evidence="2">
    <location>
        <begin position="93"/>
        <end position="116"/>
    </location>
</feature>
<comment type="function">
    <text evidence="1">Lipid phosphatase which dephosphorylates phosphatidylglycerophosphate (PGP) to phosphatidylglycerol (PG).</text>
</comment>
<dbReference type="PIRSF" id="PIRSF006162">
    <property type="entry name" value="PgpA"/>
    <property type="match status" value="1"/>
</dbReference>
<dbReference type="InterPro" id="IPR036681">
    <property type="entry name" value="PgpA-like_sf"/>
</dbReference>
<dbReference type="GO" id="GO:0009395">
    <property type="term" value="P:phospholipid catabolic process"/>
    <property type="evidence" value="ECO:0007669"/>
    <property type="project" value="UniProtKB-KW"/>
</dbReference>
<keyword evidence="1 2" id="KW-0472">Membrane</keyword>
<sequence length="162" mass="17820">MKKSTPPPASFLFSHPAHLIACGFGSGLSPWAPGTIGTLFAWASYLLLRPWFDDTGFILLLITGYIGGVLACHRTGKDLGEPDHGSIVWDEIVPFWGVLFFCPEGLLWQAVAFFLFRFFDIVKPPPACNFDRIKNGFGVMTDDVFAAAYAVLCLALLKFVLT</sequence>
<evidence type="ECO:0000259" key="3">
    <source>
        <dbReference type="Pfam" id="PF04608"/>
    </source>
</evidence>
<reference evidence="4" key="1">
    <citation type="submission" date="2020-10" db="EMBL/GenBank/DDBJ databases">
        <title>Connecting structure to function with the recovery of over 1000 high-quality activated sludge metagenome-assembled genomes encoding full-length rRNA genes using long-read sequencing.</title>
        <authorList>
            <person name="Singleton C.M."/>
            <person name="Petriglieri F."/>
            <person name="Kristensen J.M."/>
            <person name="Kirkegaard R.H."/>
            <person name="Michaelsen T.Y."/>
            <person name="Andersen M.H."/>
            <person name="Karst S.M."/>
            <person name="Dueholm M.S."/>
            <person name="Nielsen P.H."/>
            <person name="Albertsen M."/>
        </authorList>
    </citation>
    <scope>NUCLEOTIDE SEQUENCE</scope>
    <source>
        <strain evidence="4">Hirt_18-Q3-R61-65_BATAC.395</strain>
    </source>
</reference>
<gene>
    <name evidence="4" type="ORF">IPL58_14595</name>
</gene>
<evidence type="ECO:0000313" key="4">
    <source>
        <dbReference type="EMBL" id="MBK8525147.1"/>
    </source>
</evidence>
<comment type="catalytic activity">
    <reaction evidence="1">
        <text>a 1,2-diacyl-sn-glycero-3-phospho-(1'-sn-glycero-3'-phosphate) + H2O = a 1,2-diacyl-sn-glycero-3-phospho-(1'-sn-glycerol) + phosphate</text>
        <dbReference type="Rhea" id="RHEA:33751"/>
        <dbReference type="ChEBI" id="CHEBI:15377"/>
        <dbReference type="ChEBI" id="CHEBI:43474"/>
        <dbReference type="ChEBI" id="CHEBI:60110"/>
        <dbReference type="ChEBI" id="CHEBI:64716"/>
        <dbReference type="EC" id="3.1.3.27"/>
    </reaction>
</comment>
<keyword evidence="1" id="KW-0997">Cell inner membrane</keyword>
<keyword evidence="1" id="KW-0479">Metal-binding</keyword>
<dbReference type="AlphaFoldDB" id="A0A9D7PSZ3"/>
<evidence type="ECO:0000313" key="5">
    <source>
        <dbReference type="Proteomes" id="UP000886689"/>
    </source>
</evidence>
<evidence type="ECO:0000256" key="1">
    <source>
        <dbReference type="PIRNR" id="PIRNR006162"/>
    </source>
</evidence>
<keyword evidence="1" id="KW-0442">Lipid degradation</keyword>
<keyword evidence="1" id="KW-1003">Cell membrane</keyword>
<evidence type="ECO:0000256" key="2">
    <source>
        <dbReference type="SAM" id="Phobius"/>
    </source>
</evidence>
<keyword evidence="1 2" id="KW-0812">Transmembrane</keyword>
<dbReference type="GO" id="GO:0046872">
    <property type="term" value="F:metal ion binding"/>
    <property type="evidence" value="ECO:0007669"/>
    <property type="project" value="UniProtKB-KW"/>
</dbReference>
<dbReference type="Pfam" id="PF04608">
    <property type="entry name" value="PgpA"/>
    <property type="match status" value="1"/>
</dbReference>
<comment type="cofactor">
    <cofactor evidence="1">
        <name>Mg(2+)</name>
        <dbReference type="ChEBI" id="CHEBI:18420"/>
    </cofactor>
</comment>
<dbReference type="InterPro" id="IPR026037">
    <property type="entry name" value="PgpA"/>
</dbReference>
<keyword evidence="1" id="KW-0595">Phospholipid degradation</keyword>
<dbReference type="GO" id="GO:0008962">
    <property type="term" value="F:phosphatidylglycerophosphatase activity"/>
    <property type="evidence" value="ECO:0007669"/>
    <property type="project" value="UniProtKB-EC"/>
</dbReference>
<comment type="pathway">
    <text evidence="1">Phospholipid metabolism; phosphatidylglycerol biosynthesis; phosphatidylglycerol from CDP-diacylglycerol: step 2/2.</text>
</comment>
<dbReference type="CDD" id="cd06971">
    <property type="entry name" value="PgpA"/>
    <property type="match status" value="1"/>
</dbReference>
<organism evidence="4 5">
    <name type="scientific">Candidatus Proximibacter danicus</name>
    <dbReference type="NCBI Taxonomy" id="2954365"/>
    <lineage>
        <taxon>Bacteria</taxon>
        <taxon>Pseudomonadati</taxon>
        <taxon>Pseudomonadota</taxon>
        <taxon>Betaproteobacteria</taxon>
        <taxon>Candidatus Proximibacter</taxon>
    </lineage>
</organism>
<dbReference type="Proteomes" id="UP000886689">
    <property type="component" value="Unassembled WGS sequence"/>
</dbReference>
<keyword evidence="1" id="KW-0443">Lipid metabolism</keyword>